<dbReference type="InterPro" id="IPR004917">
    <property type="entry name" value="Caulimo_AT"/>
</dbReference>
<evidence type="ECO:0000256" key="2">
    <source>
        <dbReference type="ARBA" id="ARBA00007612"/>
    </source>
</evidence>
<reference evidence="7 8" key="1">
    <citation type="submission" date="2021-08" db="EMBL/GenBank/DDBJ databases">
        <authorList>
            <person name="Gudeta W.F."/>
            <person name="Igori D."/>
            <person name="Belete M.T."/>
            <person name="Kim S.E."/>
            <person name="Moon J.S."/>
        </authorList>
    </citation>
    <scope>NUCLEOTIDE SEQUENCE [LARGE SCALE GENOMIC DNA]</scope>
    <source>
        <strain evidence="7">KW1</strain>
    </source>
</reference>
<evidence type="ECO:0000256" key="6">
    <source>
        <dbReference type="SAM" id="Coils"/>
    </source>
</evidence>
<comment type="similarity">
    <text evidence="2">Belongs to the caulimoviridae ORF II family.</text>
</comment>
<dbReference type="Pfam" id="PF03233">
    <property type="entry name" value="Cauli_AT"/>
    <property type="match status" value="1"/>
</dbReference>
<evidence type="ECO:0000313" key="8">
    <source>
        <dbReference type="Proteomes" id="UP001268231"/>
    </source>
</evidence>
<accession>A0A8T9E6H8</accession>
<organism evidence="7 8">
    <name type="scientific">Pueraria virus A</name>
    <dbReference type="NCBI Taxonomy" id="2920400"/>
    <lineage>
        <taxon>Viruses</taxon>
        <taxon>Riboviria</taxon>
        <taxon>Pararnavirae</taxon>
        <taxon>Artverviricota</taxon>
        <taxon>Revtraviricetes</taxon>
        <taxon>Ortervirales</taxon>
        <taxon>Caulimoviridae</taxon>
        <taxon>Caulimovirus</taxon>
        <taxon>Caulimovirus puerariae</taxon>
    </lineage>
</organism>
<comment type="function">
    <text evidence="1">This protein is involved in virus transmission.</text>
</comment>
<evidence type="ECO:0000256" key="5">
    <source>
        <dbReference type="ARBA" id="ARBA00030748"/>
    </source>
</evidence>
<dbReference type="Proteomes" id="UP001268231">
    <property type="component" value="Segment"/>
</dbReference>
<evidence type="ECO:0000256" key="3">
    <source>
        <dbReference type="ARBA" id="ARBA00013349"/>
    </source>
</evidence>
<keyword evidence="6" id="KW-0175">Coiled coil</keyword>
<name>A0A8T9E6H8_9VIRU</name>
<feature type="coiled-coil region" evidence="6">
    <location>
        <begin position="101"/>
        <end position="128"/>
    </location>
</feature>
<protein>
    <recommendedName>
        <fullName evidence="3">Aphid transmission protein</fullName>
    </recommendedName>
    <alternativeName>
        <fullName evidence="5">Atf</fullName>
    </alternativeName>
    <alternativeName>
        <fullName evidence="4">Protein 2</fullName>
    </alternativeName>
</protein>
<keyword evidence="8" id="KW-1185">Reference proteome</keyword>
<dbReference type="EMBL" id="MZ826138">
    <property type="protein sequence ID" value="UME39642.1"/>
    <property type="molecule type" value="Genomic_DNA"/>
</dbReference>
<evidence type="ECO:0000313" key="7">
    <source>
        <dbReference type="EMBL" id="UME39642.1"/>
    </source>
</evidence>
<evidence type="ECO:0000256" key="1">
    <source>
        <dbReference type="ARBA" id="ARBA00003851"/>
    </source>
</evidence>
<evidence type="ECO:0000256" key="4">
    <source>
        <dbReference type="ARBA" id="ARBA00030552"/>
    </source>
</evidence>
<proteinExistence type="inferred from homology"/>
<sequence>MSSFNSPHIYSNKKYITLNRQDINRGTLTYLYSGGRGIDGCLHHLNNINTVSSSCLLLLSFICSKLGIKNPIIKEELDFIPSRGIADLIPSSSENPLKKDLEDVSRKLVSLQEQVQKMQSKLEGLDTEILKKILRHAESVDNKT</sequence>